<proteinExistence type="predicted"/>
<dbReference type="PROSITE" id="PS51257">
    <property type="entry name" value="PROKAR_LIPOPROTEIN"/>
    <property type="match status" value="1"/>
</dbReference>
<evidence type="ECO:0000259" key="1">
    <source>
        <dbReference type="Pfam" id="PF13358"/>
    </source>
</evidence>
<sequence>MGQRCVGKHNWHAKGRTNVIGALLASCLLTISRFSGSINANTFCAWVAQDLLPQLPPNSVVVMDNAAFHNRADIRQLFEQARHILEYLPTYSLDLNLIEPKWAQAKAIRRQKKCSVEERLAHDVS</sequence>
<evidence type="ECO:0000313" key="2">
    <source>
        <dbReference type="EMBL" id="BAP56542.1"/>
    </source>
</evidence>
<evidence type="ECO:0000313" key="3">
    <source>
        <dbReference type="Proteomes" id="UP000031623"/>
    </source>
</evidence>
<protein>
    <submittedName>
        <fullName evidence="2">Transposase</fullName>
    </submittedName>
</protein>
<dbReference type="AlphaFoldDB" id="A0A090AL80"/>
<dbReference type="Pfam" id="PF13358">
    <property type="entry name" value="DDE_3"/>
    <property type="match status" value="1"/>
</dbReference>
<reference evidence="2 3" key="1">
    <citation type="journal article" date="2014" name="ISME J.">
        <title>Ecophysiology of Thioploca ingrica as revealed by the complete genome sequence supplemented with proteomic evidence.</title>
        <authorList>
            <person name="Kojima H."/>
            <person name="Ogura Y."/>
            <person name="Yamamoto N."/>
            <person name="Togashi T."/>
            <person name="Mori H."/>
            <person name="Watanabe T."/>
            <person name="Nemoto F."/>
            <person name="Kurokawa K."/>
            <person name="Hayashi T."/>
            <person name="Fukui M."/>
        </authorList>
    </citation>
    <scope>NUCLEOTIDE SEQUENCE [LARGE SCALE GENOMIC DNA]</scope>
</reference>
<dbReference type="InterPro" id="IPR036397">
    <property type="entry name" value="RNaseH_sf"/>
</dbReference>
<dbReference type="PANTHER" id="PTHR46564">
    <property type="entry name" value="TRANSPOSASE"/>
    <property type="match status" value="1"/>
</dbReference>
<dbReference type="Proteomes" id="UP000031623">
    <property type="component" value="Chromosome"/>
</dbReference>
<dbReference type="HOGENOM" id="CLU_056788_10_3_6"/>
<keyword evidence="3" id="KW-1185">Reference proteome</keyword>
<gene>
    <name evidence="2" type="ORF">THII_2245</name>
</gene>
<dbReference type="KEGG" id="tig:THII_2245"/>
<accession>A0A090AL80</accession>
<organism evidence="2 3">
    <name type="scientific">Thioploca ingrica</name>
    <dbReference type="NCBI Taxonomy" id="40754"/>
    <lineage>
        <taxon>Bacteria</taxon>
        <taxon>Pseudomonadati</taxon>
        <taxon>Pseudomonadota</taxon>
        <taxon>Gammaproteobacteria</taxon>
        <taxon>Thiotrichales</taxon>
        <taxon>Thiotrichaceae</taxon>
        <taxon>Thioploca</taxon>
    </lineage>
</organism>
<dbReference type="InterPro" id="IPR038717">
    <property type="entry name" value="Tc1-like_DDE_dom"/>
</dbReference>
<dbReference type="PANTHER" id="PTHR46564:SF1">
    <property type="entry name" value="TRANSPOSASE"/>
    <property type="match status" value="1"/>
</dbReference>
<name>A0A090AL80_9GAMM</name>
<dbReference type="EMBL" id="AP014633">
    <property type="protein sequence ID" value="BAP56542.1"/>
    <property type="molecule type" value="Genomic_DNA"/>
</dbReference>
<dbReference type="GO" id="GO:0003676">
    <property type="term" value="F:nucleic acid binding"/>
    <property type="evidence" value="ECO:0007669"/>
    <property type="project" value="InterPro"/>
</dbReference>
<dbReference type="Gene3D" id="3.30.420.10">
    <property type="entry name" value="Ribonuclease H-like superfamily/Ribonuclease H"/>
    <property type="match status" value="1"/>
</dbReference>
<dbReference type="STRING" id="40754.THII_2245"/>
<feature type="domain" description="Tc1-like transposase DDE" evidence="1">
    <location>
        <begin position="2"/>
        <end position="114"/>
    </location>
</feature>